<reference evidence="3" key="1">
    <citation type="submission" date="2021-05" db="EMBL/GenBank/DDBJ databases">
        <authorList>
            <person name="Alioto T."/>
            <person name="Alioto T."/>
            <person name="Gomez Garrido J."/>
        </authorList>
    </citation>
    <scope>NUCLEOTIDE SEQUENCE</scope>
</reference>
<feature type="domain" description="CCHC-type" evidence="2">
    <location>
        <begin position="288"/>
        <end position="304"/>
    </location>
</feature>
<feature type="region of interest" description="Disordered" evidence="1">
    <location>
        <begin position="245"/>
        <end position="271"/>
    </location>
</feature>
<dbReference type="GO" id="GO:0003676">
    <property type="term" value="F:nucleic acid binding"/>
    <property type="evidence" value="ECO:0007669"/>
    <property type="project" value="InterPro"/>
</dbReference>
<dbReference type="InterPro" id="IPR001878">
    <property type="entry name" value="Znf_CCHC"/>
</dbReference>
<dbReference type="Pfam" id="PF14893">
    <property type="entry name" value="PNMA"/>
    <property type="match status" value="1"/>
</dbReference>
<proteinExistence type="predicted"/>
<organism evidence="3">
    <name type="scientific">Cacopsylla melanoneura</name>
    <dbReference type="NCBI Taxonomy" id="428564"/>
    <lineage>
        <taxon>Eukaryota</taxon>
        <taxon>Metazoa</taxon>
        <taxon>Ecdysozoa</taxon>
        <taxon>Arthropoda</taxon>
        <taxon>Hexapoda</taxon>
        <taxon>Insecta</taxon>
        <taxon>Pterygota</taxon>
        <taxon>Neoptera</taxon>
        <taxon>Paraneoptera</taxon>
        <taxon>Hemiptera</taxon>
        <taxon>Sternorrhyncha</taxon>
        <taxon>Psylloidea</taxon>
        <taxon>Psyllidae</taxon>
        <taxon>Psyllinae</taxon>
        <taxon>Cacopsylla</taxon>
    </lineage>
</organism>
<dbReference type="PANTHER" id="PTHR33198:SF19">
    <property type="entry name" value="CCHC-TYPE DOMAIN-CONTAINING PROTEIN"/>
    <property type="match status" value="1"/>
</dbReference>
<sequence length="414" mass="46667">MPETSATEWAAVLEALRVQGEAIQLLLQRTTASNSSNDANSRAIVSHNITIEMFDPEEEDFSSYLERLENFFTLRDTQDDSAKRCVLLGCLQREQFKQLSALTAPAKPFEKTFTQLIAILEKSFNPITSIHTERHRFLSRVQGKAETLASYISELKVIGQKCQWVCPDAVCQKPFDSIFQAQFIRGIRENYIRENLLLLPSETTLETTLDTALSLEAAHKQNVEEYTDESSGDLYIHKVSNETYPFSKSSRSRYPPRSSSPPRHSSTTTYKRKCQLQERLHELGLEDMCLRCGEPQHTAWECRVNSNTLKCTQCKRTGHVASVCISTKAREKQVKLVNSALDLGVNSTAYQYIDLHSINSSSKFKRPGSPALGRLRSSISSRSSSFKPVLPACKARSPCLHEGCSSRRGDCYVF</sequence>
<dbReference type="InterPro" id="IPR048270">
    <property type="entry name" value="PNMA_C"/>
</dbReference>
<dbReference type="SUPFAM" id="SSF57756">
    <property type="entry name" value="Retrovirus zinc finger-like domains"/>
    <property type="match status" value="1"/>
</dbReference>
<dbReference type="AlphaFoldDB" id="A0A8D8WQ34"/>
<dbReference type="GO" id="GO:0008270">
    <property type="term" value="F:zinc ion binding"/>
    <property type="evidence" value="ECO:0007669"/>
    <property type="project" value="InterPro"/>
</dbReference>
<protein>
    <recommendedName>
        <fullName evidence="2">CCHC-type domain-containing protein</fullName>
    </recommendedName>
</protein>
<dbReference type="InterPro" id="IPR036875">
    <property type="entry name" value="Znf_CCHC_sf"/>
</dbReference>
<evidence type="ECO:0000313" key="3">
    <source>
        <dbReference type="EMBL" id="CAG6667008.1"/>
    </source>
</evidence>
<feature type="compositionally biased region" description="Low complexity" evidence="1">
    <location>
        <begin position="247"/>
        <end position="266"/>
    </location>
</feature>
<dbReference type="EMBL" id="HBUF01215536">
    <property type="protein sequence ID" value="CAG6667008.1"/>
    <property type="molecule type" value="Transcribed_RNA"/>
</dbReference>
<evidence type="ECO:0000259" key="2">
    <source>
        <dbReference type="SMART" id="SM00343"/>
    </source>
</evidence>
<accession>A0A8D8WQ34</accession>
<dbReference type="SMART" id="SM00343">
    <property type="entry name" value="ZnF_C2HC"/>
    <property type="match status" value="2"/>
</dbReference>
<dbReference type="Gene3D" id="4.10.60.10">
    <property type="entry name" value="Zinc finger, CCHC-type"/>
    <property type="match status" value="1"/>
</dbReference>
<name>A0A8D8WQ34_9HEMI</name>
<evidence type="ECO:0000256" key="1">
    <source>
        <dbReference type="SAM" id="MobiDB-lite"/>
    </source>
</evidence>
<feature type="domain" description="CCHC-type" evidence="2">
    <location>
        <begin position="310"/>
        <end position="326"/>
    </location>
</feature>
<dbReference type="PANTHER" id="PTHR33198">
    <property type="entry name" value="ANK_REP_REGION DOMAIN-CONTAINING PROTEIN-RELATED"/>
    <property type="match status" value="1"/>
</dbReference>